<dbReference type="EMBL" id="JADCUA010000004">
    <property type="protein sequence ID" value="KAH9840683.1"/>
    <property type="molecule type" value="Genomic_DNA"/>
</dbReference>
<sequence length="498" mass="56300">MSSSYNGIMSTTPTARALSCSDILQEIFFRLQERDEEGRRPLASLARAAVVCRAMSFHALDALWVDIDSLKPVLQLLHIPNQPPACQCSDLTVPQSTECMERKNAVDALSRSKFPQYARRVRELLSIQCGEMDQSVCSALMHALSSFQPIDAVILPNLRHLRLGNYCQAVPDSGLKLVLAPSIRHLELLNDTGLLNDSMVIALGKSPILQSLHVTGRPFDTLSFPHVSRWSNLRVFASRQSYLDLETLDALSEMESLHELHLIVHHTQPCRTKGDGFPNLRSLSIEGHPAGIAETFASFQHSSHLHTLHLTTVNWHSEEAYQSLVKVLSEIQHIEHFSLTGEGKGAPRSLFGLPCLWRGLRTCRLSIDDPWHSSEPSFPLELLLEIARQCPRIEVLSLPPIDFDPILPPDEPPETVVLSQSLRELNIRNMDEGEIWEWEEALPMFIERSFPALDLQRMARSADNRVQKSSYPYNARWLRWATVVERVRALRDTQTAQR</sequence>
<proteinExistence type="predicted"/>
<dbReference type="InterPro" id="IPR032675">
    <property type="entry name" value="LRR_dom_sf"/>
</dbReference>
<dbReference type="GeneID" id="71999174"/>
<evidence type="ECO:0000313" key="2">
    <source>
        <dbReference type="Proteomes" id="UP000814176"/>
    </source>
</evidence>
<gene>
    <name evidence="1" type="ORF">C8Q71DRAFT_419778</name>
</gene>
<name>A0ABQ8KPY8_9APHY</name>
<dbReference type="SUPFAM" id="SSF52047">
    <property type="entry name" value="RNI-like"/>
    <property type="match status" value="1"/>
</dbReference>
<organism evidence="1 2">
    <name type="scientific">Rhodofomes roseus</name>
    <dbReference type="NCBI Taxonomy" id="34475"/>
    <lineage>
        <taxon>Eukaryota</taxon>
        <taxon>Fungi</taxon>
        <taxon>Dikarya</taxon>
        <taxon>Basidiomycota</taxon>
        <taxon>Agaricomycotina</taxon>
        <taxon>Agaricomycetes</taxon>
        <taxon>Polyporales</taxon>
        <taxon>Rhodofomes</taxon>
    </lineage>
</organism>
<evidence type="ECO:0000313" key="1">
    <source>
        <dbReference type="EMBL" id="KAH9840683.1"/>
    </source>
</evidence>
<keyword evidence="2" id="KW-1185">Reference proteome</keyword>
<accession>A0ABQ8KPY8</accession>
<reference evidence="1 2" key="1">
    <citation type="journal article" date="2021" name="Environ. Microbiol.">
        <title>Gene family expansions and transcriptome signatures uncover fungal adaptations to wood decay.</title>
        <authorList>
            <person name="Hage H."/>
            <person name="Miyauchi S."/>
            <person name="Viragh M."/>
            <person name="Drula E."/>
            <person name="Min B."/>
            <person name="Chaduli D."/>
            <person name="Navarro D."/>
            <person name="Favel A."/>
            <person name="Norest M."/>
            <person name="Lesage-Meessen L."/>
            <person name="Balint B."/>
            <person name="Merenyi Z."/>
            <person name="de Eugenio L."/>
            <person name="Morin E."/>
            <person name="Martinez A.T."/>
            <person name="Baldrian P."/>
            <person name="Stursova M."/>
            <person name="Martinez M.J."/>
            <person name="Novotny C."/>
            <person name="Magnuson J.K."/>
            <person name="Spatafora J.W."/>
            <person name="Maurice S."/>
            <person name="Pangilinan J."/>
            <person name="Andreopoulos W."/>
            <person name="LaButti K."/>
            <person name="Hundley H."/>
            <person name="Na H."/>
            <person name="Kuo A."/>
            <person name="Barry K."/>
            <person name="Lipzen A."/>
            <person name="Henrissat B."/>
            <person name="Riley R."/>
            <person name="Ahrendt S."/>
            <person name="Nagy L.G."/>
            <person name="Grigoriev I.V."/>
            <person name="Martin F."/>
            <person name="Rosso M.N."/>
        </authorList>
    </citation>
    <scope>NUCLEOTIDE SEQUENCE [LARGE SCALE GENOMIC DNA]</scope>
    <source>
        <strain evidence="1 2">CIRM-BRFM 1785</strain>
    </source>
</reference>
<comment type="caution">
    <text evidence="1">The sequence shown here is derived from an EMBL/GenBank/DDBJ whole genome shotgun (WGS) entry which is preliminary data.</text>
</comment>
<evidence type="ECO:0008006" key="3">
    <source>
        <dbReference type="Google" id="ProtNLM"/>
    </source>
</evidence>
<dbReference type="Proteomes" id="UP000814176">
    <property type="component" value="Unassembled WGS sequence"/>
</dbReference>
<dbReference type="Gene3D" id="3.80.10.10">
    <property type="entry name" value="Ribonuclease Inhibitor"/>
    <property type="match status" value="1"/>
</dbReference>
<dbReference type="RefSeq" id="XP_047782149.1">
    <property type="nucleotide sequence ID" value="XM_047918442.1"/>
</dbReference>
<protein>
    <recommendedName>
        <fullName evidence="3">F-box domain-containing protein</fullName>
    </recommendedName>
</protein>